<evidence type="ECO:0000256" key="2">
    <source>
        <dbReference type="ARBA" id="ARBA00022729"/>
    </source>
</evidence>
<keyword evidence="6" id="KW-1185">Reference proteome</keyword>
<dbReference type="AlphaFoldDB" id="A0A2S0VSX9"/>
<accession>A0A2S0VSX9</accession>
<dbReference type="RefSeq" id="WP_108603373.1">
    <property type="nucleotide sequence ID" value="NZ_CP026604.1"/>
</dbReference>
<dbReference type="Proteomes" id="UP000244441">
    <property type="component" value="Chromosome"/>
</dbReference>
<evidence type="ECO:0000313" key="6">
    <source>
        <dbReference type="Proteomes" id="UP000244441"/>
    </source>
</evidence>
<dbReference type="Pfam" id="PF09375">
    <property type="entry name" value="Peptidase_M75"/>
    <property type="match status" value="1"/>
</dbReference>
<protein>
    <submittedName>
        <fullName evidence="5">Peptidase M75</fullName>
    </submittedName>
</protein>
<dbReference type="OrthoDB" id="7058523at2"/>
<feature type="coiled-coil region" evidence="3">
    <location>
        <begin position="336"/>
        <end position="363"/>
    </location>
</feature>
<comment type="subcellular location">
    <subcellularLocation>
        <location evidence="1">Cell envelope</location>
    </subcellularLocation>
</comment>
<feature type="domain" description="Imelysin-like" evidence="4">
    <location>
        <begin position="58"/>
        <end position="379"/>
    </location>
</feature>
<dbReference type="InterPro" id="IPR034984">
    <property type="entry name" value="Imelysin-like_IPPA"/>
</dbReference>
<dbReference type="Gene3D" id="1.20.1420.20">
    <property type="entry name" value="M75 peptidase, HXXE motif"/>
    <property type="match status" value="1"/>
</dbReference>
<reference evidence="5 6" key="1">
    <citation type="submission" date="2018-01" db="EMBL/GenBank/DDBJ databases">
        <title>Genome sequence of a Cantenovulum-like bacteria.</title>
        <authorList>
            <person name="Tan W.R."/>
            <person name="Lau N.-S."/>
            <person name="Go F."/>
            <person name="Amirul A.-A.A."/>
        </authorList>
    </citation>
    <scope>NUCLEOTIDE SEQUENCE [LARGE SCALE GENOMIC DNA]</scope>
    <source>
        <strain evidence="5 6">CCB-QB4</strain>
    </source>
</reference>
<gene>
    <name evidence="5" type="ORF">C2869_13140</name>
</gene>
<keyword evidence="3" id="KW-0175">Coiled coil</keyword>
<dbReference type="GO" id="GO:0030313">
    <property type="term" value="C:cell envelope"/>
    <property type="evidence" value="ECO:0007669"/>
    <property type="project" value="UniProtKB-SubCell"/>
</dbReference>
<dbReference type="EMBL" id="CP026604">
    <property type="protein sequence ID" value="AWB67326.1"/>
    <property type="molecule type" value="Genomic_DNA"/>
</dbReference>
<evidence type="ECO:0000256" key="3">
    <source>
        <dbReference type="SAM" id="Coils"/>
    </source>
</evidence>
<dbReference type="PROSITE" id="PS51257">
    <property type="entry name" value="PROKAR_LIPOPROTEIN"/>
    <property type="match status" value="1"/>
</dbReference>
<dbReference type="CDD" id="cd14659">
    <property type="entry name" value="Imelysin-like_IPPA"/>
    <property type="match status" value="1"/>
</dbReference>
<name>A0A2S0VSX9_9ALTE</name>
<sequence>MRLQYTALACALLIGTLSGCGESSSSQCGDGFPNCNKTDNTTQFDEKALVSHLVDRIIVPQHNAFAASLAPLESAVDQYCQALQADTVTNELNLAQAAWRSTATEWQKIEMYQLTPLSQDTQALRNLFYSWPSVSTCGVDQDTVFNDAGMINTTPYDISKRSVSRRGIPALEYTLFNSDLDHSCSSNSGAVANWNSRTDASRTLARCKYAQTLVDDIKVSQQTFANIWQGDNGYASQLKNAGQPGSDFTSVHQAVNVISDALFYLDSFVKDKKLGEPLGYFGTPTNVESPYSETSLQNISANLQAFYQLYMGDHFGSASPLGFHHFLIEEGETETAQNILTNIQAAQNRVANMQSSLKAQLNADQSDLEALHADIKKVTDDLKTLFITTLALELPSTSAGDND</sequence>
<evidence type="ECO:0000313" key="5">
    <source>
        <dbReference type="EMBL" id="AWB67326.1"/>
    </source>
</evidence>
<evidence type="ECO:0000259" key="4">
    <source>
        <dbReference type="Pfam" id="PF09375"/>
    </source>
</evidence>
<dbReference type="InterPro" id="IPR018976">
    <property type="entry name" value="Imelysin-like"/>
</dbReference>
<keyword evidence="2" id="KW-0732">Signal</keyword>
<organism evidence="5 6">
    <name type="scientific">Saccharobesus litoralis</name>
    <dbReference type="NCBI Taxonomy" id="2172099"/>
    <lineage>
        <taxon>Bacteria</taxon>
        <taxon>Pseudomonadati</taxon>
        <taxon>Pseudomonadota</taxon>
        <taxon>Gammaproteobacteria</taxon>
        <taxon>Alteromonadales</taxon>
        <taxon>Alteromonadaceae</taxon>
        <taxon>Saccharobesus</taxon>
    </lineage>
</organism>
<dbReference type="InterPro" id="IPR038352">
    <property type="entry name" value="Imelysin_sf"/>
</dbReference>
<evidence type="ECO:0000256" key="1">
    <source>
        <dbReference type="ARBA" id="ARBA00004196"/>
    </source>
</evidence>
<proteinExistence type="predicted"/>
<dbReference type="KEGG" id="cate:C2869_13140"/>